<name>A0ABV0J3W9_9CYAN</name>
<dbReference type="Gene3D" id="2.40.50.140">
    <property type="entry name" value="Nucleic acid-binding proteins"/>
    <property type="match status" value="1"/>
</dbReference>
<organism evidence="4 5">
    <name type="scientific">Trichocoleus desertorum GB2-A4</name>
    <dbReference type="NCBI Taxonomy" id="2933944"/>
    <lineage>
        <taxon>Bacteria</taxon>
        <taxon>Bacillati</taxon>
        <taxon>Cyanobacteriota</taxon>
        <taxon>Cyanophyceae</taxon>
        <taxon>Leptolyngbyales</taxon>
        <taxon>Trichocoleusaceae</taxon>
        <taxon>Trichocoleus</taxon>
    </lineage>
</organism>
<dbReference type="SUPFAM" id="SSF50249">
    <property type="entry name" value="Nucleic acid-binding proteins"/>
    <property type="match status" value="1"/>
</dbReference>
<evidence type="ECO:0000256" key="2">
    <source>
        <dbReference type="PROSITE-ProRule" id="PRU00252"/>
    </source>
</evidence>
<dbReference type="CDD" id="cd04496">
    <property type="entry name" value="SSB_OBF"/>
    <property type="match status" value="1"/>
</dbReference>
<dbReference type="Proteomes" id="UP001464891">
    <property type="component" value="Unassembled WGS sequence"/>
</dbReference>
<protein>
    <submittedName>
        <fullName evidence="4">Single-stranded DNA-binding protein</fullName>
    </submittedName>
</protein>
<dbReference type="InterPro" id="IPR012340">
    <property type="entry name" value="NA-bd_OB-fold"/>
</dbReference>
<comment type="caution">
    <text evidence="4">The sequence shown here is derived from an EMBL/GenBank/DDBJ whole genome shotgun (WGS) entry which is preliminary data.</text>
</comment>
<proteinExistence type="predicted"/>
<evidence type="ECO:0000256" key="3">
    <source>
        <dbReference type="SAM" id="MobiDB-lite"/>
    </source>
</evidence>
<evidence type="ECO:0000313" key="5">
    <source>
        <dbReference type="Proteomes" id="UP001464891"/>
    </source>
</evidence>
<accession>A0ABV0J3W9</accession>
<keyword evidence="1 2" id="KW-0238">DNA-binding</keyword>
<evidence type="ECO:0000313" key="4">
    <source>
        <dbReference type="EMBL" id="MEP0815933.1"/>
    </source>
</evidence>
<reference evidence="4 5" key="1">
    <citation type="submission" date="2022-04" db="EMBL/GenBank/DDBJ databases">
        <title>Positive selection, recombination, and allopatry shape intraspecific diversity of widespread and dominant cyanobacteria.</title>
        <authorList>
            <person name="Wei J."/>
            <person name="Shu W."/>
            <person name="Hu C."/>
        </authorList>
    </citation>
    <scope>NUCLEOTIDE SEQUENCE [LARGE SCALE GENOMIC DNA]</scope>
    <source>
        <strain evidence="4 5">GB2-A4</strain>
    </source>
</reference>
<dbReference type="Pfam" id="PF00436">
    <property type="entry name" value="SSB"/>
    <property type="match status" value="1"/>
</dbReference>
<keyword evidence="5" id="KW-1185">Reference proteome</keyword>
<dbReference type="RefSeq" id="WP_190431536.1">
    <property type="nucleotide sequence ID" value="NZ_JAMPKM010000001.1"/>
</dbReference>
<sequence>MNSCILMAEIIQDPQLRYTSDTQTPITEMIVQFSGLRADDPPATLKVVGWGNLAQEIQERYHQGDRVVIEGRLNMNTIERPEGFKEKRAELTVQRIHSLDGSSSSAAVPAATTTARVAPAPAAARTPAATTANRAAPAVSTPDAAPRAATKSKPPAPPVAEPDYDDIPF</sequence>
<evidence type="ECO:0000256" key="1">
    <source>
        <dbReference type="ARBA" id="ARBA00023125"/>
    </source>
</evidence>
<gene>
    <name evidence="4" type="ORF">NC998_02355</name>
</gene>
<dbReference type="PROSITE" id="PS50935">
    <property type="entry name" value="SSB"/>
    <property type="match status" value="1"/>
</dbReference>
<dbReference type="EMBL" id="JAMPKM010000001">
    <property type="protein sequence ID" value="MEP0815933.1"/>
    <property type="molecule type" value="Genomic_DNA"/>
</dbReference>
<feature type="compositionally biased region" description="Low complexity" evidence="3">
    <location>
        <begin position="106"/>
        <end position="139"/>
    </location>
</feature>
<dbReference type="GO" id="GO:0003677">
    <property type="term" value="F:DNA binding"/>
    <property type="evidence" value="ECO:0007669"/>
    <property type="project" value="UniProtKB-KW"/>
</dbReference>
<feature type="region of interest" description="Disordered" evidence="3">
    <location>
        <begin position="98"/>
        <end position="169"/>
    </location>
</feature>
<dbReference type="InterPro" id="IPR000424">
    <property type="entry name" value="Primosome_PriB/ssb"/>
</dbReference>